<proteinExistence type="predicted"/>
<keyword evidence="2" id="KW-1185">Reference proteome</keyword>
<dbReference type="Proteomes" id="UP000188184">
    <property type="component" value="Chromosome"/>
</dbReference>
<dbReference type="KEGG" id="pmar:B0X71_08050"/>
<organism evidence="1 2">
    <name type="scientific">Planococcus lenghuensis</name>
    <dbReference type="NCBI Taxonomy" id="2213202"/>
    <lineage>
        <taxon>Bacteria</taxon>
        <taxon>Bacillati</taxon>
        <taxon>Bacillota</taxon>
        <taxon>Bacilli</taxon>
        <taxon>Bacillales</taxon>
        <taxon>Caryophanaceae</taxon>
        <taxon>Planococcus</taxon>
    </lineage>
</organism>
<sequence>MDRKPATPAEERVAETLAVKHERRWLGRPSAESVRFPHPGPRGAVNESFDLFGQPLFVLGGIALKYIEKQKFGTLKKTLHWSD</sequence>
<accession>A0A1Q2KXY1</accession>
<dbReference type="AlphaFoldDB" id="A0A1Q2KXY1"/>
<evidence type="ECO:0000313" key="1">
    <source>
        <dbReference type="EMBL" id="AQQ53049.1"/>
    </source>
</evidence>
<evidence type="ECO:0000313" key="2">
    <source>
        <dbReference type="Proteomes" id="UP000188184"/>
    </source>
</evidence>
<gene>
    <name evidence="1" type="ORF">B0X71_08050</name>
</gene>
<name>A0A1Q2KXY1_9BACL</name>
<reference evidence="1 2" key="1">
    <citation type="submission" date="2017-02" db="EMBL/GenBank/DDBJ databases">
        <title>The complete genomic sequence of a novel cold adapted crude oil-degrading bacterium Planococcus qaidamina Y42.</title>
        <authorList>
            <person name="Yang R."/>
        </authorList>
    </citation>
    <scope>NUCLEOTIDE SEQUENCE [LARGE SCALE GENOMIC DNA]</scope>
    <source>
        <strain evidence="1 2">Y42</strain>
    </source>
</reference>
<protein>
    <submittedName>
        <fullName evidence="1">Uncharacterized protein</fullName>
    </submittedName>
</protein>
<dbReference type="EMBL" id="CP019640">
    <property type="protein sequence ID" value="AQQ53049.1"/>
    <property type="molecule type" value="Genomic_DNA"/>
</dbReference>